<dbReference type="Proteomes" id="UP001196068">
    <property type="component" value="Unassembled WGS sequence"/>
</dbReference>
<gene>
    <name evidence="2" type="ORF">GXW79_14820</name>
</gene>
<name>A0AAF1KPR3_9PROT</name>
<comment type="caution">
    <text evidence="2">The sequence shown here is derived from an EMBL/GenBank/DDBJ whole genome shotgun (WGS) entry which is preliminary data.</text>
</comment>
<dbReference type="AlphaFoldDB" id="A0AAF1KPR3"/>
<protein>
    <submittedName>
        <fullName evidence="2">Uncharacterized protein</fullName>
    </submittedName>
</protein>
<keyword evidence="1" id="KW-0732">Signal</keyword>
<evidence type="ECO:0000256" key="1">
    <source>
        <dbReference type="SAM" id="SignalP"/>
    </source>
</evidence>
<dbReference type="Gene3D" id="3.40.50.1820">
    <property type="entry name" value="alpha/beta hydrolase"/>
    <property type="match status" value="1"/>
</dbReference>
<dbReference type="RefSeq" id="WP_211875195.1">
    <property type="nucleotide sequence ID" value="NZ_JAAEDH010000017.1"/>
</dbReference>
<evidence type="ECO:0000313" key="2">
    <source>
        <dbReference type="EMBL" id="MBR0656353.1"/>
    </source>
</evidence>
<accession>A0AAF1KPR3</accession>
<dbReference type="EMBL" id="JAAEDH010000017">
    <property type="protein sequence ID" value="MBR0656353.1"/>
    <property type="molecule type" value="Genomic_DNA"/>
</dbReference>
<feature type="chain" id="PRO_5042155599" evidence="1">
    <location>
        <begin position="19"/>
        <end position="237"/>
    </location>
</feature>
<proteinExistence type="predicted"/>
<reference evidence="2" key="2">
    <citation type="journal article" date="2021" name="Syst. Appl. Microbiol.">
        <title>Roseomonas hellenica sp. nov., isolated from roots of wild-growing Alkanna tinctoria.</title>
        <authorList>
            <person name="Rat A."/>
            <person name="Naranjo H.D."/>
            <person name="Lebbe L."/>
            <person name="Cnockaert M."/>
            <person name="Krigas N."/>
            <person name="Grigoriadou K."/>
            <person name="Maloupa E."/>
            <person name="Willems A."/>
        </authorList>
    </citation>
    <scope>NUCLEOTIDE SEQUENCE</scope>
    <source>
        <strain evidence="2">LMG 28251</strain>
    </source>
</reference>
<sequence length="237" mass="24412">MRWLAALLAMLFAGAAAAVTPDPSVPQRGAAAAVGALVWLHPSYGGDHPPEAPPWTTRLVAAGWDLWRLDRTGPGDPLDGGAQRLAAGSTALRAQGYRRVLLVGDSRGAFIALLALAVPGVADGVVLTAPAAHGRSETRRAQALEDFGSALAAAALPASARMALVLFADDAWDPNPAARASMFRAAVARMGIAGRLIDRPASPRGHDAASGALFDRLFGACLAAFIDPERFPPASCP</sequence>
<keyword evidence="3" id="KW-1185">Reference proteome</keyword>
<dbReference type="SUPFAM" id="SSF53474">
    <property type="entry name" value="alpha/beta-Hydrolases"/>
    <property type="match status" value="1"/>
</dbReference>
<dbReference type="InterPro" id="IPR029058">
    <property type="entry name" value="AB_hydrolase_fold"/>
</dbReference>
<feature type="signal peptide" evidence="1">
    <location>
        <begin position="1"/>
        <end position="18"/>
    </location>
</feature>
<reference evidence="2" key="1">
    <citation type="submission" date="2020-01" db="EMBL/GenBank/DDBJ databases">
        <authorList>
            <person name="Rat A."/>
        </authorList>
    </citation>
    <scope>NUCLEOTIDE SEQUENCE</scope>
    <source>
        <strain evidence="2">LMG 28251</strain>
    </source>
</reference>
<organism evidence="2 3">
    <name type="scientific">Plastoroseomonas arctica</name>
    <dbReference type="NCBI Taxonomy" id="1509237"/>
    <lineage>
        <taxon>Bacteria</taxon>
        <taxon>Pseudomonadati</taxon>
        <taxon>Pseudomonadota</taxon>
        <taxon>Alphaproteobacteria</taxon>
        <taxon>Acetobacterales</taxon>
        <taxon>Acetobacteraceae</taxon>
        <taxon>Plastoroseomonas</taxon>
    </lineage>
</organism>
<evidence type="ECO:0000313" key="3">
    <source>
        <dbReference type="Proteomes" id="UP001196068"/>
    </source>
</evidence>